<evidence type="ECO:0000256" key="1">
    <source>
        <dbReference type="ARBA" id="ARBA00004196"/>
    </source>
</evidence>
<dbReference type="SUPFAM" id="SSF53850">
    <property type="entry name" value="Periplasmic binding protein-like II"/>
    <property type="match status" value="1"/>
</dbReference>
<dbReference type="EMBL" id="JAOQIO010000094">
    <property type="protein sequence ID" value="MCU6795514.1"/>
    <property type="molecule type" value="Genomic_DNA"/>
</dbReference>
<dbReference type="Pfam" id="PF01547">
    <property type="entry name" value="SBP_bac_1"/>
    <property type="match status" value="1"/>
</dbReference>
<keyword evidence="4 5" id="KW-0732">Signal</keyword>
<proteinExistence type="inferred from homology"/>
<gene>
    <name evidence="6" type="ORF">OB236_25710</name>
</gene>
<comment type="caution">
    <text evidence="6">The sequence shown here is derived from an EMBL/GenBank/DDBJ whole genome shotgun (WGS) entry which is preliminary data.</text>
</comment>
<dbReference type="InterPro" id="IPR006059">
    <property type="entry name" value="SBP"/>
</dbReference>
<dbReference type="Proteomes" id="UP001652445">
    <property type="component" value="Unassembled WGS sequence"/>
</dbReference>
<comment type="similarity">
    <text evidence="2">Belongs to the bacterial solute-binding protein 1 family.</text>
</comment>
<name>A0ABT2ULK8_9BACL</name>
<feature type="chain" id="PRO_5045878517" evidence="5">
    <location>
        <begin position="20"/>
        <end position="444"/>
    </location>
</feature>
<comment type="subcellular location">
    <subcellularLocation>
        <location evidence="1">Cell envelope</location>
    </subcellularLocation>
</comment>
<keyword evidence="3" id="KW-0813">Transport</keyword>
<dbReference type="RefSeq" id="WP_262686452.1">
    <property type="nucleotide sequence ID" value="NZ_JAOQIO010000094.1"/>
</dbReference>
<protein>
    <submittedName>
        <fullName evidence="6">Extracellular solute-binding protein</fullName>
    </submittedName>
</protein>
<evidence type="ECO:0000256" key="2">
    <source>
        <dbReference type="ARBA" id="ARBA00008520"/>
    </source>
</evidence>
<evidence type="ECO:0000256" key="5">
    <source>
        <dbReference type="SAM" id="SignalP"/>
    </source>
</evidence>
<evidence type="ECO:0000313" key="6">
    <source>
        <dbReference type="EMBL" id="MCU6795514.1"/>
    </source>
</evidence>
<dbReference type="PANTHER" id="PTHR43649">
    <property type="entry name" value="ARABINOSE-BINDING PROTEIN-RELATED"/>
    <property type="match status" value="1"/>
</dbReference>
<sequence>MKKNHTISMIAAIAACMVAATGCSTGMDNSGGASNTAAPAANTATAKKEKITLTMWGGVPAESGPQGVVDAWNAKNSDVQVKYERYVNDDAGNMKLDTALATEQDVDLFVNYSQTQLQRRIDAGFTQDLGTYTDYNIEEKIQGSSEWKINGKYYAMPTSKSHYFVWFNKDLLDQAGLKVPTEWTWAEMSAYADKLKSDKRYGLVQHTEPLPDPLDSVSVKYGYTKPDGSSNMDHALYGKWLETMKAMMADGRATPPYAEQITSKMPVDTVFLKGEAAMLNAGTWIFRSSNNMKDNPRTFKVAFAPVPRLTDNAAEFISRGGTGDSISINAKSKNKEAAWTFLKWYADGGMLPMVPGGRFPASKSVNQDEVMKLLLGDNAATYDQESLKRVLFNDVPKYARSLPKQVLDLRQEEYEKFFTGKQDVKGTLDSIARRHNDYIKQTKK</sequence>
<evidence type="ECO:0000313" key="7">
    <source>
        <dbReference type="Proteomes" id="UP001652445"/>
    </source>
</evidence>
<evidence type="ECO:0000256" key="3">
    <source>
        <dbReference type="ARBA" id="ARBA00022448"/>
    </source>
</evidence>
<dbReference type="PANTHER" id="PTHR43649:SF31">
    <property type="entry name" value="SN-GLYCEROL-3-PHOSPHATE-BINDING PERIPLASMIC PROTEIN UGPB"/>
    <property type="match status" value="1"/>
</dbReference>
<dbReference type="InterPro" id="IPR050490">
    <property type="entry name" value="Bact_solute-bd_prot1"/>
</dbReference>
<reference evidence="6 7" key="1">
    <citation type="submission" date="2022-09" db="EMBL/GenBank/DDBJ databases">
        <authorList>
            <person name="Han X.L."/>
            <person name="Wang Q."/>
            <person name="Lu T."/>
        </authorList>
    </citation>
    <scope>NUCLEOTIDE SEQUENCE [LARGE SCALE GENOMIC DNA]</scope>
    <source>
        <strain evidence="6 7">WQ 127069</strain>
    </source>
</reference>
<keyword evidence="7" id="KW-1185">Reference proteome</keyword>
<accession>A0ABT2ULK8</accession>
<evidence type="ECO:0000256" key="4">
    <source>
        <dbReference type="ARBA" id="ARBA00022729"/>
    </source>
</evidence>
<dbReference type="Gene3D" id="3.40.190.10">
    <property type="entry name" value="Periplasmic binding protein-like II"/>
    <property type="match status" value="1"/>
</dbReference>
<dbReference type="PROSITE" id="PS51257">
    <property type="entry name" value="PROKAR_LIPOPROTEIN"/>
    <property type="match status" value="1"/>
</dbReference>
<organism evidence="6 7">
    <name type="scientific">Paenibacillus baimaensis</name>
    <dbReference type="NCBI Taxonomy" id="2982185"/>
    <lineage>
        <taxon>Bacteria</taxon>
        <taxon>Bacillati</taxon>
        <taxon>Bacillota</taxon>
        <taxon>Bacilli</taxon>
        <taxon>Bacillales</taxon>
        <taxon>Paenibacillaceae</taxon>
        <taxon>Paenibacillus</taxon>
    </lineage>
</organism>
<feature type="signal peptide" evidence="5">
    <location>
        <begin position="1"/>
        <end position="19"/>
    </location>
</feature>